<keyword evidence="2" id="KW-1185">Reference proteome</keyword>
<accession>A0ABT7BV19</accession>
<comment type="caution">
    <text evidence="1">The sequence shown here is derived from an EMBL/GenBank/DDBJ whole genome shotgun (WGS) entry which is preliminary data.</text>
</comment>
<evidence type="ECO:0000313" key="2">
    <source>
        <dbReference type="Proteomes" id="UP001232992"/>
    </source>
</evidence>
<proteinExistence type="predicted"/>
<protein>
    <recommendedName>
        <fullName evidence="3">Flagellar assembly protein H</fullName>
    </recommendedName>
</protein>
<evidence type="ECO:0008006" key="3">
    <source>
        <dbReference type="Google" id="ProtNLM"/>
    </source>
</evidence>
<name>A0ABT7BV19_9CYAN</name>
<organism evidence="1 2">
    <name type="scientific">Roseofilum casamattae BLCC-M143</name>
    <dbReference type="NCBI Taxonomy" id="3022442"/>
    <lineage>
        <taxon>Bacteria</taxon>
        <taxon>Bacillati</taxon>
        <taxon>Cyanobacteriota</taxon>
        <taxon>Cyanophyceae</taxon>
        <taxon>Desertifilales</taxon>
        <taxon>Desertifilaceae</taxon>
        <taxon>Roseofilum</taxon>
        <taxon>Roseofilum casamattae</taxon>
    </lineage>
</organism>
<dbReference type="EMBL" id="JAQOSQ010000005">
    <property type="protein sequence ID" value="MDJ1183041.1"/>
    <property type="molecule type" value="Genomic_DNA"/>
</dbReference>
<dbReference type="RefSeq" id="WP_283757694.1">
    <property type="nucleotide sequence ID" value="NZ_JAQOSQ010000005.1"/>
</dbReference>
<gene>
    <name evidence="1" type="ORF">PMH09_07525</name>
</gene>
<dbReference type="Proteomes" id="UP001232992">
    <property type="component" value="Unassembled WGS sequence"/>
</dbReference>
<reference evidence="1 2" key="1">
    <citation type="submission" date="2023-01" db="EMBL/GenBank/DDBJ databases">
        <title>Novel diversity within Roseofilum (Cyanobacteria; Desertifilaceae) from marine benthic mats with descriptions of four novel species.</title>
        <authorList>
            <person name="Wang Y."/>
            <person name="Berthold D.E."/>
            <person name="Hu J."/>
            <person name="Lefler F.W."/>
            <person name="Laughinghouse H.D. IV."/>
        </authorList>
    </citation>
    <scope>NUCLEOTIDE SEQUENCE [LARGE SCALE GENOMIC DNA]</scope>
    <source>
        <strain evidence="1 2">BLCC-M143</strain>
    </source>
</reference>
<evidence type="ECO:0000313" key="1">
    <source>
        <dbReference type="EMBL" id="MDJ1183041.1"/>
    </source>
</evidence>
<sequence length="313" mass="35803">MTRFIHDQFAKEYLSQLLSPLGTVETSKEVRPEVRQIDLFFTPSNSKAEERKNLGLLGKLTETPTLLEPFRNPVTPNEIRTCMMKLLTVRTELERKAKRKSLNETDIPKLWILTPTASDDVLEQFRILPTLKREEQGIYDAGSGWRMGVIVIHQLPKTPETLWLRLLGKGRVQARAIQELETLPPENRSRESVIKLVKELVALLTKRQNQDLDRNDRELIVTLTELYEEAMADVREEGLQQGLQQGNEEGRQAGEQQATLRLINNLLRTRFGEVDEELAAIVDTIASLPSEEFVPPLVQLSREELLVRFGSSE</sequence>